<dbReference type="EMBL" id="JARBHB010000015">
    <property type="protein sequence ID" value="KAJ8867469.1"/>
    <property type="molecule type" value="Genomic_DNA"/>
</dbReference>
<proteinExistence type="predicted"/>
<name>A0ABQ9G4T0_9NEOP</name>
<protein>
    <recommendedName>
        <fullName evidence="3">HAT C-terminal dimerisation domain-containing protein</fullName>
    </recommendedName>
</protein>
<gene>
    <name evidence="1" type="ORF">PR048_031271</name>
</gene>
<dbReference type="Proteomes" id="UP001159363">
    <property type="component" value="Chromosome 14"/>
</dbReference>
<feature type="non-terminal residue" evidence="1">
    <location>
        <position position="115"/>
    </location>
</feature>
<evidence type="ECO:0000313" key="2">
    <source>
        <dbReference type="Proteomes" id="UP001159363"/>
    </source>
</evidence>
<evidence type="ECO:0000313" key="1">
    <source>
        <dbReference type="EMBL" id="KAJ8867469.1"/>
    </source>
</evidence>
<evidence type="ECO:0008006" key="3">
    <source>
        <dbReference type="Google" id="ProtNLM"/>
    </source>
</evidence>
<organism evidence="1 2">
    <name type="scientific">Dryococelus australis</name>
    <dbReference type="NCBI Taxonomy" id="614101"/>
    <lineage>
        <taxon>Eukaryota</taxon>
        <taxon>Metazoa</taxon>
        <taxon>Ecdysozoa</taxon>
        <taxon>Arthropoda</taxon>
        <taxon>Hexapoda</taxon>
        <taxon>Insecta</taxon>
        <taxon>Pterygota</taxon>
        <taxon>Neoptera</taxon>
        <taxon>Polyneoptera</taxon>
        <taxon>Phasmatodea</taxon>
        <taxon>Verophasmatodea</taxon>
        <taxon>Anareolatae</taxon>
        <taxon>Phasmatidae</taxon>
        <taxon>Eurycanthinae</taxon>
        <taxon>Dryococelus</taxon>
    </lineage>
</organism>
<sequence>MEKYIDLQQLGHQIEMLKNLSPHCTKTMEHVQRLRDISLLPELKKFPYYLLVTPVTPATAERSSSMLRMPKSYLRTTLTRKRANSLCILHVYSKLTDDLNIEKLISEFINKNEYR</sequence>
<comment type="caution">
    <text evidence="1">The sequence shown here is derived from an EMBL/GenBank/DDBJ whole genome shotgun (WGS) entry which is preliminary data.</text>
</comment>
<keyword evidence="2" id="KW-1185">Reference proteome</keyword>
<accession>A0ABQ9G4T0</accession>
<reference evidence="1 2" key="1">
    <citation type="submission" date="2023-02" db="EMBL/GenBank/DDBJ databases">
        <title>LHISI_Scaffold_Assembly.</title>
        <authorList>
            <person name="Stuart O.P."/>
            <person name="Cleave R."/>
            <person name="Magrath M.J.L."/>
            <person name="Mikheyev A.S."/>
        </authorList>
    </citation>
    <scope>NUCLEOTIDE SEQUENCE [LARGE SCALE GENOMIC DNA]</scope>
    <source>
        <strain evidence="1">Daus_M_001</strain>
        <tissue evidence="1">Leg muscle</tissue>
    </source>
</reference>